<sequence length="99" mass="11183">MIMKTKILIVENERIVAEDIKRTLQNLGYTVCPIVTSGDEAVKKAEQESPDLILMDIVLQDEMSGIEAAEQIRTRFNIPIIYLTAYADAKTLERAKITE</sequence>
<dbReference type="GO" id="GO:0000160">
    <property type="term" value="P:phosphorelay signal transduction system"/>
    <property type="evidence" value="ECO:0007669"/>
    <property type="project" value="InterPro"/>
</dbReference>
<organism evidence="2">
    <name type="scientific">marine sediment metagenome</name>
    <dbReference type="NCBI Taxonomy" id="412755"/>
    <lineage>
        <taxon>unclassified sequences</taxon>
        <taxon>metagenomes</taxon>
        <taxon>ecological metagenomes</taxon>
    </lineage>
</organism>
<dbReference type="InterPro" id="IPR001789">
    <property type="entry name" value="Sig_transdc_resp-reg_receiver"/>
</dbReference>
<feature type="domain" description="Response regulatory" evidence="1">
    <location>
        <begin position="6"/>
        <end position="99"/>
    </location>
</feature>
<accession>X1LYG5</accession>
<dbReference type="PANTHER" id="PTHR43228:SF6">
    <property type="entry name" value="RESPONSE REGULATOR RECEIVER"/>
    <property type="match status" value="1"/>
</dbReference>
<name>X1LYG5_9ZZZZ</name>
<dbReference type="Pfam" id="PF00072">
    <property type="entry name" value="Response_reg"/>
    <property type="match status" value="1"/>
</dbReference>
<feature type="non-terminal residue" evidence="2">
    <location>
        <position position="99"/>
    </location>
</feature>
<dbReference type="InterPro" id="IPR052048">
    <property type="entry name" value="ST_Response_Regulator"/>
</dbReference>
<reference evidence="2" key="1">
    <citation type="journal article" date="2014" name="Front. Microbiol.">
        <title>High frequency of phylogenetically diverse reductive dehalogenase-homologous genes in deep subseafloor sedimentary metagenomes.</title>
        <authorList>
            <person name="Kawai M."/>
            <person name="Futagami T."/>
            <person name="Toyoda A."/>
            <person name="Takaki Y."/>
            <person name="Nishi S."/>
            <person name="Hori S."/>
            <person name="Arai W."/>
            <person name="Tsubouchi T."/>
            <person name="Morono Y."/>
            <person name="Uchiyama I."/>
            <person name="Ito T."/>
            <person name="Fujiyama A."/>
            <person name="Inagaki F."/>
            <person name="Takami H."/>
        </authorList>
    </citation>
    <scope>NUCLEOTIDE SEQUENCE</scope>
    <source>
        <strain evidence="2">Expedition CK06-06</strain>
    </source>
</reference>
<dbReference type="InterPro" id="IPR011006">
    <property type="entry name" value="CheY-like_superfamily"/>
</dbReference>
<dbReference type="SUPFAM" id="SSF52172">
    <property type="entry name" value="CheY-like"/>
    <property type="match status" value="1"/>
</dbReference>
<dbReference type="CDD" id="cd17534">
    <property type="entry name" value="REC_DC-like"/>
    <property type="match status" value="1"/>
</dbReference>
<dbReference type="AlphaFoldDB" id="X1LYG5"/>
<dbReference type="PANTHER" id="PTHR43228">
    <property type="entry name" value="TWO-COMPONENT RESPONSE REGULATOR"/>
    <property type="match status" value="1"/>
</dbReference>
<protein>
    <recommendedName>
        <fullName evidence="1">Response regulatory domain-containing protein</fullName>
    </recommendedName>
</protein>
<dbReference type="PROSITE" id="PS50110">
    <property type="entry name" value="RESPONSE_REGULATORY"/>
    <property type="match status" value="1"/>
</dbReference>
<evidence type="ECO:0000313" key="2">
    <source>
        <dbReference type="EMBL" id="GAI24123.1"/>
    </source>
</evidence>
<proteinExistence type="predicted"/>
<evidence type="ECO:0000259" key="1">
    <source>
        <dbReference type="PROSITE" id="PS50110"/>
    </source>
</evidence>
<dbReference type="SMART" id="SM00448">
    <property type="entry name" value="REC"/>
    <property type="match status" value="1"/>
</dbReference>
<comment type="caution">
    <text evidence="2">The sequence shown here is derived from an EMBL/GenBank/DDBJ whole genome shotgun (WGS) entry which is preliminary data.</text>
</comment>
<dbReference type="Gene3D" id="3.40.50.2300">
    <property type="match status" value="1"/>
</dbReference>
<gene>
    <name evidence="2" type="ORF">S06H3_29819</name>
</gene>
<dbReference type="EMBL" id="BARV01017504">
    <property type="protein sequence ID" value="GAI24123.1"/>
    <property type="molecule type" value="Genomic_DNA"/>
</dbReference>